<accession>A0A1I0WPD9</accession>
<gene>
    <name evidence="5" type="ORF">SAMN05216249_104193</name>
</gene>
<dbReference type="STRING" id="1120918.SAMN05216249_104193"/>
<dbReference type="Gene3D" id="1.10.10.10">
    <property type="entry name" value="Winged helix-like DNA-binding domain superfamily/Winged helix DNA-binding domain"/>
    <property type="match status" value="1"/>
</dbReference>
<dbReference type="OrthoDB" id="6462103at2"/>
<dbReference type="InterPro" id="IPR023187">
    <property type="entry name" value="Tscrpt_reg_MarR-type_CS"/>
</dbReference>
<keyword evidence="3" id="KW-0804">Transcription</keyword>
<feature type="domain" description="HTH marR-type" evidence="4">
    <location>
        <begin position="2"/>
        <end position="134"/>
    </location>
</feature>
<dbReference type="SUPFAM" id="SSF46785">
    <property type="entry name" value="Winged helix' DNA-binding domain"/>
    <property type="match status" value="1"/>
</dbReference>
<dbReference type="GO" id="GO:0003700">
    <property type="term" value="F:DNA-binding transcription factor activity"/>
    <property type="evidence" value="ECO:0007669"/>
    <property type="project" value="InterPro"/>
</dbReference>
<keyword evidence="6" id="KW-1185">Reference proteome</keyword>
<dbReference type="Pfam" id="PF01047">
    <property type="entry name" value="MarR"/>
    <property type="match status" value="1"/>
</dbReference>
<dbReference type="PANTHER" id="PTHR42756:SF1">
    <property type="entry name" value="TRANSCRIPTIONAL REPRESSOR OF EMRAB OPERON"/>
    <property type="match status" value="1"/>
</dbReference>
<dbReference type="SMART" id="SM00347">
    <property type="entry name" value="HTH_MARR"/>
    <property type="match status" value="1"/>
</dbReference>
<dbReference type="PROSITE" id="PS01117">
    <property type="entry name" value="HTH_MARR_1"/>
    <property type="match status" value="1"/>
</dbReference>
<evidence type="ECO:0000259" key="4">
    <source>
        <dbReference type="PROSITE" id="PS50995"/>
    </source>
</evidence>
<reference evidence="5 6" key="1">
    <citation type="submission" date="2016-10" db="EMBL/GenBank/DDBJ databases">
        <authorList>
            <person name="de Groot N.N."/>
        </authorList>
    </citation>
    <scope>NUCLEOTIDE SEQUENCE [LARGE SCALE GENOMIC DNA]</scope>
    <source>
        <strain evidence="5 6">DSM 5522</strain>
    </source>
</reference>
<dbReference type="PRINTS" id="PR00598">
    <property type="entry name" value="HTHMARR"/>
</dbReference>
<evidence type="ECO:0000256" key="1">
    <source>
        <dbReference type="ARBA" id="ARBA00023015"/>
    </source>
</evidence>
<proteinExistence type="predicted"/>
<keyword evidence="1" id="KW-0805">Transcription regulation</keyword>
<evidence type="ECO:0000313" key="5">
    <source>
        <dbReference type="EMBL" id="SFA90622.1"/>
    </source>
</evidence>
<dbReference type="EMBL" id="FOJY01000004">
    <property type="protein sequence ID" value="SFA90622.1"/>
    <property type="molecule type" value="Genomic_DNA"/>
</dbReference>
<dbReference type="InterPro" id="IPR036390">
    <property type="entry name" value="WH_DNA-bd_sf"/>
</dbReference>
<dbReference type="PROSITE" id="PS50995">
    <property type="entry name" value="HTH_MARR_2"/>
    <property type="match status" value="1"/>
</dbReference>
<sequence>MKPSIGRIISLLSREIAMELKDVVEPFGITVGEELYFMTLAHEDGITQDRLTELVSVDKSATARAVKALENKGLIRRNIDQKDKRNKKLYLTKAGHEIYPELSKALVSFNEKLTSAWTDEQYNQVYHSLEILQQRFQK</sequence>
<dbReference type="RefSeq" id="WP_092870994.1">
    <property type="nucleotide sequence ID" value="NZ_FOJY01000004.1"/>
</dbReference>
<organism evidence="5 6">
    <name type="scientific">Acetitomaculum ruminis DSM 5522</name>
    <dbReference type="NCBI Taxonomy" id="1120918"/>
    <lineage>
        <taxon>Bacteria</taxon>
        <taxon>Bacillati</taxon>
        <taxon>Bacillota</taxon>
        <taxon>Clostridia</taxon>
        <taxon>Lachnospirales</taxon>
        <taxon>Lachnospiraceae</taxon>
        <taxon>Acetitomaculum</taxon>
    </lineage>
</organism>
<protein>
    <submittedName>
        <fullName evidence="5">DNA-binding transcriptional regulator, MarR family</fullName>
    </submittedName>
</protein>
<dbReference type="PANTHER" id="PTHR42756">
    <property type="entry name" value="TRANSCRIPTIONAL REGULATOR, MARR"/>
    <property type="match status" value="1"/>
</dbReference>
<dbReference type="Proteomes" id="UP000198838">
    <property type="component" value="Unassembled WGS sequence"/>
</dbReference>
<dbReference type="InterPro" id="IPR000835">
    <property type="entry name" value="HTH_MarR-typ"/>
</dbReference>
<dbReference type="GO" id="GO:0003677">
    <property type="term" value="F:DNA binding"/>
    <property type="evidence" value="ECO:0007669"/>
    <property type="project" value="UniProtKB-KW"/>
</dbReference>
<evidence type="ECO:0000256" key="2">
    <source>
        <dbReference type="ARBA" id="ARBA00023125"/>
    </source>
</evidence>
<evidence type="ECO:0000313" key="6">
    <source>
        <dbReference type="Proteomes" id="UP000198838"/>
    </source>
</evidence>
<keyword evidence="2 5" id="KW-0238">DNA-binding</keyword>
<evidence type="ECO:0000256" key="3">
    <source>
        <dbReference type="ARBA" id="ARBA00023163"/>
    </source>
</evidence>
<dbReference type="AlphaFoldDB" id="A0A1I0WPD9"/>
<name>A0A1I0WPD9_9FIRM</name>
<dbReference type="InterPro" id="IPR036388">
    <property type="entry name" value="WH-like_DNA-bd_sf"/>
</dbReference>